<evidence type="ECO:0000313" key="2">
    <source>
        <dbReference type="EMBL" id="MCI33906.1"/>
    </source>
</evidence>
<keyword evidence="3" id="KW-1185">Reference proteome</keyword>
<comment type="caution">
    <text evidence="2">The sequence shown here is derived from an EMBL/GenBank/DDBJ whole genome shotgun (WGS) entry which is preliminary data.</text>
</comment>
<proteinExistence type="predicted"/>
<dbReference type="Proteomes" id="UP000265520">
    <property type="component" value="Unassembled WGS sequence"/>
</dbReference>
<dbReference type="AlphaFoldDB" id="A0A392RDJ4"/>
<feature type="non-terminal residue" evidence="2">
    <location>
        <position position="92"/>
    </location>
</feature>
<evidence type="ECO:0000256" key="1">
    <source>
        <dbReference type="SAM" id="Coils"/>
    </source>
</evidence>
<keyword evidence="1" id="KW-0175">Coiled coil</keyword>
<reference evidence="2 3" key="1">
    <citation type="journal article" date="2018" name="Front. Plant Sci.">
        <title>Red Clover (Trifolium pratense) and Zigzag Clover (T. medium) - A Picture of Genomic Similarities and Differences.</title>
        <authorList>
            <person name="Dluhosova J."/>
            <person name="Istvanek J."/>
            <person name="Nedelnik J."/>
            <person name="Repkova J."/>
        </authorList>
    </citation>
    <scope>NUCLEOTIDE SEQUENCE [LARGE SCALE GENOMIC DNA]</scope>
    <source>
        <strain evidence="3">cv. 10/8</strain>
        <tissue evidence="2">Leaf</tissue>
    </source>
</reference>
<feature type="coiled-coil region" evidence="1">
    <location>
        <begin position="14"/>
        <end position="76"/>
    </location>
</feature>
<sequence>MRLLETALVLNDERGNSSKDLEKMKIRNEKLEAEAKELREMQAALGKAKKELEELKASSAEEKKNLEVELGNLKSAMAPAKDEPASARGACY</sequence>
<accession>A0A392RDJ4</accession>
<organism evidence="2 3">
    <name type="scientific">Trifolium medium</name>
    <dbReference type="NCBI Taxonomy" id="97028"/>
    <lineage>
        <taxon>Eukaryota</taxon>
        <taxon>Viridiplantae</taxon>
        <taxon>Streptophyta</taxon>
        <taxon>Embryophyta</taxon>
        <taxon>Tracheophyta</taxon>
        <taxon>Spermatophyta</taxon>
        <taxon>Magnoliopsida</taxon>
        <taxon>eudicotyledons</taxon>
        <taxon>Gunneridae</taxon>
        <taxon>Pentapetalae</taxon>
        <taxon>rosids</taxon>
        <taxon>fabids</taxon>
        <taxon>Fabales</taxon>
        <taxon>Fabaceae</taxon>
        <taxon>Papilionoideae</taxon>
        <taxon>50 kb inversion clade</taxon>
        <taxon>NPAAA clade</taxon>
        <taxon>Hologalegina</taxon>
        <taxon>IRL clade</taxon>
        <taxon>Trifolieae</taxon>
        <taxon>Trifolium</taxon>
    </lineage>
</organism>
<dbReference type="EMBL" id="LXQA010208544">
    <property type="protein sequence ID" value="MCI33906.1"/>
    <property type="molecule type" value="Genomic_DNA"/>
</dbReference>
<protein>
    <submittedName>
        <fullName evidence="2">Uncharacterized protein</fullName>
    </submittedName>
</protein>
<evidence type="ECO:0000313" key="3">
    <source>
        <dbReference type="Proteomes" id="UP000265520"/>
    </source>
</evidence>
<name>A0A392RDJ4_9FABA</name>